<reference evidence="1" key="1">
    <citation type="submission" date="2022-04" db="EMBL/GenBank/DDBJ databases">
        <title>Genome of the entomopathogenic fungus Entomophthora muscae.</title>
        <authorList>
            <person name="Elya C."/>
            <person name="Lovett B.R."/>
            <person name="Lee E."/>
            <person name="Macias A.M."/>
            <person name="Hajek A.E."/>
            <person name="De Bivort B.L."/>
            <person name="Kasson M.T."/>
            <person name="De Fine Licht H.H."/>
            <person name="Stajich J.E."/>
        </authorList>
    </citation>
    <scope>NUCLEOTIDE SEQUENCE</scope>
    <source>
        <strain evidence="1">Berkeley</strain>
    </source>
</reference>
<keyword evidence="2" id="KW-1185">Reference proteome</keyword>
<sequence>MKFVLMFLACMVVGRRVRPTPVEVYLSEQRKRIVDYKLEEDDQARLKMLVLLPGSLESALKGEVLFNTHFLEVYKVDPMLIVNNYVRQVEMEVLGVFRDVVSFFYDESEELVNIGPIFFKEEWSENQVQQGIQEIFEYWIKLTPGSTSNTNPLLAHLYNGPLGVEIDEIINLLGSLIRSKHKNHLGAIRRAVEWTKSKYDAFPEPLYSSIRKLRPRRPVKITDSPHNEYSP</sequence>
<name>A0ACC2RZP3_9FUNG</name>
<evidence type="ECO:0000313" key="1">
    <source>
        <dbReference type="EMBL" id="KAJ9055567.1"/>
    </source>
</evidence>
<dbReference type="EMBL" id="QTSX02006395">
    <property type="protein sequence ID" value="KAJ9055567.1"/>
    <property type="molecule type" value="Genomic_DNA"/>
</dbReference>
<protein>
    <submittedName>
        <fullName evidence="1">Uncharacterized protein</fullName>
    </submittedName>
</protein>
<dbReference type="Proteomes" id="UP001165960">
    <property type="component" value="Unassembled WGS sequence"/>
</dbReference>
<gene>
    <name evidence="1" type="ORF">DSO57_1002445</name>
</gene>
<accession>A0ACC2RZP3</accession>
<proteinExistence type="predicted"/>
<organism evidence="1 2">
    <name type="scientific">Entomophthora muscae</name>
    <dbReference type="NCBI Taxonomy" id="34485"/>
    <lineage>
        <taxon>Eukaryota</taxon>
        <taxon>Fungi</taxon>
        <taxon>Fungi incertae sedis</taxon>
        <taxon>Zoopagomycota</taxon>
        <taxon>Entomophthoromycotina</taxon>
        <taxon>Entomophthoromycetes</taxon>
        <taxon>Entomophthorales</taxon>
        <taxon>Entomophthoraceae</taxon>
        <taxon>Entomophthora</taxon>
    </lineage>
</organism>
<comment type="caution">
    <text evidence="1">The sequence shown here is derived from an EMBL/GenBank/DDBJ whole genome shotgun (WGS) entry which is preliminary data.</text>
</comment>
<evidence type="ECO:0000313" key="2">
    <source>
        <dbReference type="Proteomes" id="UP001165960"/>
    </source>
</evidence>